<feature type="region of interest" description="Disordered" evidence="1">
    <location>
        <begin position="130"/>
        <end position="157"/>
    </location>
</feature>
<evidence type="ECO:0000256" key="1">
    <source>
        <dbReference type="SAM" id="MobiDB-lite"/>
    </source>
</evidence>
<name>A0AAN1ENJ2_RHIET</name>
<accession>A0AAN1ENJ2</accession>
<dbReference type="Gene3D" id="3.90.1680.10">
    <property type="entry name" value="SOS response associated peptidase-like"/>
    <property type="match status" value="1"/>
</dbReference>
<dbReference type="Proteomes" id="UP000194159">
    <property type="component" value="Plasmid pRetNXC12e"/>
</dbReference>
<dbReference type="AlphaFoldDB" id="A0AAN1ENJ2"/>
<organism evidence="2 3">
    <name type="scientific">Rhizobium etli</name>
    <dbReference type="NCBI Taxonomy" id="29449"/>
    <lineage>
        <taxon>Bacteria</taxon>
        <taxon>Pseudomonadati</taxon>
        <taxon>Pseudomonadota</taxon>
        <taxon>Alphaproteobacteria</taxon>
        <taxon>Hyphomicrobiales</taxon>
        <taxon>Rhizobiaceae</taxon>
        <taxon>Rhizobium/Agrobacterium group</taxon>
        <taxon>Rhizobium</taxon>
    </lineage>
</organism>
<reference evidence="2 3" key="1">
    <citation type="submission" date="2017-04" db="EMBL/GenBank/DDBJ databases">
        <title>Complete genome sequences of Rhizobium genomic linages associated to common bean (phaseolus vulgaris).</title>
        <authorList>
            <person name="Santamaria R.I."/>
            <person name="Bustos P."/>
            <person name="Perez-Carrascal O."/>
            <person name="Martinez-Flores I."/>
            <person name="Juarez S."/>
            <person name="Lozano L."/>
            <person name="Miranda F."/>
            <person name="Vinuesa P."/>
            <person name="Martinez-Romero E."/>
            <person name="Cevallos M.A."/>
            <person name="Romero D."/>
            <person name="Davila G."/>
            <person name="Gonzalez V."/>
        </authorList>
    </citation>
    <scope>NUCLEOTIDE SEQUENCE [LARGE SCALE GENOMIC DNA]</scope>
    <source>
        <strain evidence="2 3">NXC12</strain>
        <plasmid evidence="3">pretnxc12e</plasmid>
    </source>
</reference>
<geneLocation type="plasmid" evidence="3">
    <name>pretnxc12e</name>
</geneLocation>
<sequence length="157" mass="17728">MKSEQWKIGAVSPHILCRCRTPRMGAAMDERAQDQGRADRDRPPWLLTKEPNAIVAPIHQKAMPVILDSREEIEAWLSARWEVASRLQRPLADDRIILLPAAEPLTLASVWNKTPLFFRDAVTEREHEAWRAAAKSNEDDQSAMSIEGNSSDISMTS</sequence>
<evidence type="ECO:0000313" key="2">
    <source>
        <dbReference type="EMBL" id="ARQ13768.1"/>
    </source>
</evidence>
<feature type="compositionally biased region" description="Polar residues" evidence="1">
    <location>
        <begin position="142"/>
        <end position="157"/>
    </location>
</feature>
<evidence type="ECO:0008006" key="4">
    <source>
        <dbReference type="Google" id="ProtNLM"/>
    </source>
</evidence>
<proteinExistence type="predicted"/>
<gene>
    <name evidence="2" type="ORF">NXC12_PE00168</name>
</gene>
<dbReference type="SUPFAM" id="SSF143081">
    <property type="entry name" value="BB1717-like"/>
    <property type="match status" value="1"/>
</dbReference>
<dbReference type="RefSeq" id="WP_244920137.1">
    <property type="nucleotide sequence ID" value="NZ_CP020911.1"/>
</dbReference>
<protein>
    <recommendedName>
        <fullName evidence="4">SOS response associated peptidase (SRAP)</fullName>
    </recommendedName>
</protein>
<dbReference type="InterPro" id="IPR036590">
    <property type="entry name" value="SRAP-like"/>
</dbReference>
<dbReference type="EMBL" id="CP020911">
    <property type="protein sequence ID" value="ARQ13768.1"/>
    <property type="molecule type" value="Genomic_DNA"/>
</dbReference>
<evidence type="ECO:0000313" key="3">
    <source>
        <dbReference type="Proteomes" id="UP000194159"/>
    </source>
</evidence>
<keyword evidence="2" id="KW-0614">Plasmid</keyword>